<sequence>MKIEQAFHPRVALPPAKARSIQAESRIAPVGFALSQTQSPFL</sequence>
<evidence type="ECO:0000313" key="1">
    <source>
        <dbReference type="EMBL" id="AXC10665.1"/>
    </source>
</evidence>
<name>A0A2Z5FWA3_9BACT</name>
<dbReference type="Proteomes" id="UP000253606">
    <property type="component" value="Chromosome"/>
</dbReference>
<gene>
    <name evidence="1" type="ORF">ACPOL_1317</name>
</gene>
<keyword evidence="2" id="KW-1185">Reference proteome</keyword>
<organism evidence="1 2">
    <name type="scientific">Acidisarcina polymorpha</name>
    <dbReference type="NCBI Taxonomy" id="2211140"/>
    <lineage>
        <taxon>Bacteria</taxon>
        <taxon>Pseudomonadati</taxon>
        <taxon>Acidobacteriota</taxon>
        <taxon>Terriglobia</taxon>
        <taxon>Terriglobales</taxon>
        <taxon>Acidobacteriaceae</taxon>
        <taxon>Acidisarcina</taxon>
    </lineage>
</organism>
<reference evidence="1 2" key="1">
    <citation type="journal article" date="2018" name="Front. Microbiol.">
        <title>Hydrolytic Capabilities as a Key to Environmental Success: Chitinolytic and Cellulolytic Acidobacteria From Acidic Sub-arctic Soils and Boreal Peatlands.</title>
        <authorList>
            <person name="Belova S.E."/>
            <person name="Ravin N.V."/>
            <person name="Pankratov T.A."/>
            <person name="Rakitin A.L."/>
            <person name="Ivanova A.A."/>
            <person name="Beletsky A.V."/>
            <person name="Mardanov A.V."/>
            <person name="Sinninghe Damste J.S."/>
            <person name="Dedysh S.N."/>
        </authorList>
    </citation>
    <scope>NUCLEOTIDE SEQUENCE [LARGE SCALE GENOMIC DNA]</scope>
    <source>
        <strain evidence="1 2">SBC82</strain>
    </source>
</reference>
<dbReference type="RefSeq" id="WP_275066508.1">
    <property type="nucleotide sequence ID" value="NZ_CP030840.1"/>
</dbReference>
<dbReference type="EMBL" id="CP030840">
    <property type="protein sequence ID" value="AXC10665.1"/>
    <property type="molecule type" value="Genomic_DNA"/>
</dbReference>
<proteinExistence type="predicted"/>
<dbReference type="KEGG" id="abas:ACPOL_1317"/>
<accession>A0A2Z5FWA3</accession>
<evidence type="ECO:0000313" key="2">
    <source>
        <dbReference type="Proteomes" id="UP000253606"/>
    </source>
</evidence>
<protein>
    <submittedName>
        <fullName evidence="1">Uncharacterized protein</fullName>
    </submittedName>
</protein>
<dbReference type="AlphaFoldDB" id="A0A2Z5FWA3"/>